<accession>A0ABS9A2P7</accession>
<dbReference type="Gene3D" id="2.30.30.60">
    <property type="match status" value="1"/>
</dbReference>
<keyword evidence="3" id="KW-1003">Cell membrane</keyword>
<keyword evidence="4 8" id="KW-0812">Transmembrane</keyword>
<dbReference type="Pfam" id="PF00924">
    <property type="entry name" value="MS_channel_2nd"/>
    <property type="match status" value="1"/>
</dbReference>
<dbReference type="SUPFAM" id="SSF82861">
    <property type="entry name" value="Mechanosensitive channel protein MscS (YggB), transmembrane region"/>
    <property type="match status" value="1"/>
</dbReference>
<feature type="transmembrane region" description="Helical" evidence="8">
    <location>
        <begin position="428"/>
        <end position="450"/>
    </location>
</feature>
<dbReference type="Proteomes" id="UP001320168">
    <property type="component" value="Unassembled WGS sequence"/>
</dbReference>
<feature type="transmembrane region" description="Helical" evidence="8">
    <location>
        <begin position="278"/>
        <end position="298"/>
    </location>
</feature>
<evidence type="ECO:0000313" key="11">
    <source>
        <dbReference type="EMBL" id="MCE8002812.1"/>
    </source>
</evidence>
<evidence type="ECO:0000259" key="10">
    <source>
        <dbReference type="Pfam" id="PF21088"/>
    </source>
</evidence>
<feature type="transmembrane region" description="Helical" evidence="8">
    <location>
        <begin position="470"/>
        <end position="497"/>
    </location>
</feature>
<dbReference type="SUPFAM" id="SSF50182">
    <property type="entry name" value="Sm-like ribonucleoproteins"/>
    <property type="match status" value="1"/>
</dbReference>
<dbReference type="InterPro" id="IPR045276">
    <property type="entry name" value="YbiO_bact"/>
</dbReference>
<feature type="transmembrane region" description="Helical" evidence="8">
    <location>
        <begin position="161"/>
        <end position="182"/>
    </location>
</feature>
<protein>
    <submittedName>
        <fullName evidence="11">Mechanosensitive ion channel</fullName>
    </submittedName>
</protein>
<sequence>MPVGFIRAGLAGVVPAMIRLGLLLGLLLAAGALHAQTLSFGGLGQEEQAPEETHDAESFQQSLNEVIATLEDEERRGALLGELRDIQQAHGEHAADDGAIQRQGLLGALAETISEFGEQAEAGESPIDDWQRQLEQGWAELSELMVDTGTNTLVRFAIDSAVMLGIWAGLLVILIALGRLLFKRRELPLDLPREPRGWLLALHFLRRMLPWALAFLLVMGLVQVLPPSPGRTLALIVAYLALCGRTLSVVVECVVSVFTRGHRFPAVLILQRKSLRMLFVIGALIALGDALNAARLSLIVGEELAALGSVLTNMLAALLSIRFIFKFKRPIRHLIRNRSWRVRREGGSGIELARIVGELWHVPALLVVVGSLLAIFVTVGDVGGALARSIVSAALLVLTLVITGLIQRHGERRGKRRRLSEYRRRLERFGYALSHVVAWIVFAELSLQVWGGSLFGLGREGVAGVRIGQALLALGFTVLLAWLAWIFADTAIQRALMSSARSRGRRVNQARAQTITPMIRNVMFATIVIIAAIVGLANLGVNVTPLLAGAGVIGLAVGFGAQTLVQDLITGIFIIIEDSLAVDDFVQINGHMGTVEGLTLRTVRLRDLDGILHIITFSAIQSIHNMSRHFGIALMRIRIPHTMKIDDAITLMQETAQELRQDPMMRHHIWSPLEMQGIDRFDEGAAVLRMRFRTAPVMQWDVARAFNLLLKQRMEAQGIDLGLPRLSVSMEGQPGDPMTDEPAPDDGNATTLRDAKGRSPGEAGIADPEGTTNPQRASPDSS</sequence>
<feature type="transmembrane region" description="Helical" evidence="8">
    <location>
        <begin position="518"/>
        <end position="540"/>
    </location>
</feature>
<feature type="transmembrane region" description="Helical" evidence="8">
    <location>
        <begin position="359"/>
        <end position="379"/>
    </location>
</feature>
<feature type="transmembrane region" description="Helical" evidence="8">
    <location>
        <begin position="208"/>
        <end position="226"/>
    </location>
</feature>
<feature type="transmembrane region" description="Helical" evidence="8">
    <location>
        <begin position="232"/>
        <end position="258"/>
    </location>
</feature>
<dbReference type="InterPro" id="IPR023408">
    <property type="entry name" value="MscS_beta-dom_sf"/>
</dbReference>
<keyword evidence="12" id="KW-1185">Reference proteome</keyword>
<feature type="domain" description="Mechanosensitive ion channel transmembrane helices 2/3" evidence="10">
    <location>
        <begin position="526"/>
        <end position="562"/>
    </location>
</feature>
<dbReference type="InterPro" id="IPR049142">
    <property type="entry name" value="MS_channel_1st"/>
</dbReference>
<reference evidence="11 12" key="1">
    <citation type="journal article" date="2021" name="Front. Microbiol.">
        <title>Aerobic Denitrification and Heterotrophic Sulfur Oxidation in the Genus Halomonas Revealed by Six Novel Species Characterizations and Genome-Based Analysis.</title>
        <authorList>
            <person name="Wang L."/>
            <person name="Shao Z."/>
        </authorList>
    </citation>
    <scope>NUCLEOTIDE SEQUENCE [LARGE SCALE GENOMIC DNA]</scope>
    <source>
        <strain evidence="11 12">MCCC 1A11081</strain>
    </source>
</reference>
<evidence type="ECO:0000256" key="6">
    <source>
        <dbReference type="ARBA" id="ARBA00023136"/>
    </source>
</evidence>
<organism evidence="11 12">
    <name type="scientific">Billgrantia ethanolica</name>
    <dbReference type="NCBI Taxonomy" id="2733486"/>
    <lineage>
        <taxon>Bacteria</taxon>
        <taxon>Pseudomonadati</taxon>
        <taxon>Pseudomonadota</taxon>
        <taxon>Gammaproteobacteria</taxon>
        <taxon>Oceanospirillales</taxon>
        <taxon>Halomonadaceae</taxon>
        <taxon>Billgrantia</taxon>
    </lineage>
</organism>
<dbReference type="RefSeq" id="WP_234269555.1">
    <property type="nucleotide sequence ID" value="NZ_JABFTX010000001.1"/>
</dbReference>
<dbReference type="InterPro" id="IPR011014">
    <property type="entry name" value="MscS_channel_TM-2"/>
</dbReference>
<dbReference type="InterPro" id="IPR006685">
    <property type="entry name" value="MscS_channel_2nd"/>
</dbReference>
<keyword evidence="5 8" id="KW-1133">Transmembrane helix</keyword>
<comment type="similarity">
    <text evidence="2">Belongs to the MscS (TC 1.A.23) family.</text>
</comment>
<comment type="subcellular location">
    <subcellularLocation>
        <location evidence="1">Cell membrane</location>
        <topology evidence="1">Multi-pass membrane protein</topology>
    </subcellularLocation>
</comment>
<dbReference type="SUPFAM" id="SSF82689">
    <property type="entry name" value="Mechanosensitive channel protein MscS (YggB), C-terminal domain"/>
    <property type="match status" value="1"/>
</dbReference>
<name>A0ABS9A2P7_9GAMM</name>
<feature type="region of interest" description="Disordered" evidence="7">
    <location>
        <begin position="725"/>
        <end position="782"/>
    </location>
</feature>
<dbReference type="Pfam" id="PF21088">
    <property type="entry name" value="MS_channel_1st"/>
    <property type="match status" value="1"/>
</dbReference>
<dbReference type="InterPro" id="IPR010920">
    <property type="entry name" value="LSM_dom_sf"/>
</dbReference>
<comment type="caution">
    <text evidence="11">The sequence shown here is derived from an EMBL/GenBank/DDBJ whole genome shotgun (WGS) entry which is preliminary data.</text>
</comment>
<proteinExistence type="inferred from homology"/>
<feature type="compositionally biased region" description="Polar residues" evidence="7">
    <location>
        <begin position="770"/>
        <end position="782"/>
    </location>
</feature>
<dbReference type="PANTHER" id="PTHR30460:SF0">
    <property type="entry name" value="MODERATE CONDUCTANCE MECHANOSENSITIVE CHANNEL YBIO"/>
    <property type="match status" value="1"/>
</dbReference>
<evidence type="ECO:0000259" key="9">
    <source>
        <dbReference type="Pfam" id="PF00924"/>
    </source>
</evidence>
<evidence type="ECO:0000256" key="5">
    <source>
        <dbReference type="ARBA" id="ARBA00022989"/>
    </source>
</evidence>
<feature type="transmembrane region" description="Helical" evidence="8">
    <location>
        <begin position="385"/>
        <end position="407"/>
    </location>
</feature>
<evidence type="ECO:0000256" key="8">
    <source>
        <dbReference type="SAM" id="Phobius"/>
    </source>
</evidence>
<gene>
    <name evidence="11" type="ORF">HOP53_08175</name>
</gene>
<evidence type="ECO:0000256" key="2">
    <source>
        <dbReference type="ARBA" id="ARBA00008017"/>
    </source>
</evidence>
<dbReference type="InterPro" id="IPR011066">
    <property type="entry name" value="MscS_channel_C_sf"/>
</dbReference>
<dbReference type="Gene3D" id="1.10.287.1260">
    <property type="match status" value="1"/>
</dbReference>
<feature type="transmembrane region" description="Helical" evidence="8">
    <location>
        <begin position="304"/>
        <end position="325"/>
    </location>
</feature>
<keyword evidence="6 8" id="KW-0472">Membrane</keyword>
<evidence type="ECO:0000313" key="12">
    <source>
        <dbReference type="Proteomes" id="UP001320168"/>
    </source>
</evidence>
<dbReference type="EMBL" id="JABFTX010000001">
    <property type="protein sequence ID" value="MCE8002812.1"/>
    <property type="molecule type" value="Genomic_DNA"/>
</dbReference>
<dbReference type="PANTHER" id="PTHR30460">
    <property type="entry name" value="MODERATE CONDUCTANCE MECHANOSENSITIVE CHANNEL YBIO"/>
    <property type="match status" value="1"/>
</dbReference>
<evidence type="ECO:0000256" key="1">
    <source>
        <dbReference type="ARBA" id="ARBA00004651"/>
    </source>
</evidence>
<evidence type="ECO:0000256" key="7">
    <source>
        <dbReference type="SAM" id="MobiDB-lite"/>
    </source>
</evidence>
<dbReference type="Gene3D" id="3.30.70.100">
    <property type="match status" value="1"/>
</dbReference>
<feature type="domain" description="Mechanosensitive ion channel MscS" evidence="9">
    <location>
        <begin position="563"/>
        <end position="628"/>
    </location>
</feature>
<evidence type="ECO:0000256" key="4">
    <source>
        <dbReference type="ARBA" id="ARBA00022692"/>
    </source>
</evidence>
<evidence type="ECO:0000256" key="3">
    <source>
        <dbReference type="ARBA" id="ARBA00022475"/>
    </source>
</evidence>